<dbReference type="PANTHER" id="PTHR24637">
    <property type="entry name" value="COLLAGEN"/>
    <property type="match status" value="1"/>
</dbReference>
<feature type="compositionally biased region" description="Low complexity" evidence="1">
    <location>
        <begin position="63"/>
        <end position="119"/>
    </location>
</feature>
<evidence type="ECO:0000313" key="3">
    <source>
        <dbReference type="EMBL" id="QHT15853.1"/>
    </source>
</evidence>
<dbReference type="InterPro" id="IPR041352">
    <property type="entry name" value="Mtd_N"/>
</dbReference>
<organism evidence="3">
    <name type="scientific">viral metagenome</name>
    <dbReference type="NCBI Taxonomy" id="1070528"/>
    <lineage>
        <taxon>unclassified sequences</taxon>
        <taxon>metagenomes</taxon>
        <taxon>organismal metagenomes</taxon>
    </lineage>
</organism>
<evidence type="ECO:0000256" key="1">
    <source>
        <dbReference type="SAM" id="MobiDB-lite"/>
    </source>
</evidence>
<feature type="domain" description="Major tropism determinant N-terminal" evidence="2">
    <location>
        <begin position="7"/>
        <end position="44"/>
    </location>
</feature>
<dbReference type="SUPFAM" id="SSF69349">
    <property type="entry name" value="Phage fibre proteins"/>
    <property type="match status" value="1"/>
</dbReference>
<name>A0A6C0DH40_9ZZZZ</name>
<feature type="compositionally biased region" description="Low complexity" evidence="1">
    <location>
        <begin position="145"/>
        <end position="163"/>
    </location>
</feature>
<dbReference type="Pfam" id="PF18454">
    <property type="entry name" value="Mtd_N"/>
    <property type="match status" value="1"/>
</dbReference>
<dbReference type="EMBL" id="MN739613">
    <property type="protein sequence ID" value="QHT15853.1"/>
    <property type="molecule type" value="Genomic_DNA"/>
</dbReference>
<accession>A0A6C0DH40</accession>
<feature type="region of interest" description="Disordered" evidence="1">
    <location>
        <begin position="58"/>
        <end position="177"/>
    </location>
</feature>
<feature type="compositionally biased region" description="Gly residues" evidence="1">
    <location>
        <begin position="164"/>
        <end position="177"/>
    </location>
</feature>
<dbReference type="AlphaFoldDB" id="A0A6C0DH40"/>
<proteinExistence type="predicted"/>
<evidence type="ECO:0000259" key="2">
    <source>
        <dbReference type="Pfam" id="PF18454"/>
    </source>
</evidence>
<dbReference type="PANTHER" id="PTHR24637:SF422">
    <property type="entry name" value="COLLAGEN IV NC1 DOMAIN-CONTAINING PROTEIN"/>
    <property type="match status" value="1"/>
</dbReference>
<sequence length="313" mass="31724">MYHITFQLRQDTSANWTLYNPTLLNAEMGINTDTYQFKLGDGTSPWAALPYNGLYGGDGPTGPTGSVSTGSTGTTGPTGSTGSTGPTGPSQTGLTGPTGATGSTGPTGARGATADTGSTGPTGPQGIFTGPTGPTGMSGTGSVGPTGSARTGPTGNTGSTGPAGPTGAGYTGATGSTGGTPVQTSGYIEVGMVSFAGPPPYSYFDPTTYDFSHFPLSIGTWAIINPLPALPPYLTLTFTNSYAGNIPPNIIGIVNWYDGTRYQSRMISSGTGLTFTFSGTTCTLTYSIDYYDFPTATNNTNGYGFVLQLSLFF</sequence>
<reference evidence="3" key="1">
    <citation type="journal article" date="2020" name="Nature">
        <title>Giant virus diversity and host interactions through global metagenomics.</title>
        <authorList>
            <person name="Schulz F."/>
            <person name="Roux S."/>
            <person name="Paez-Espino D."/>
            <person name="Jungbluth S."/>
            <person name="Walsh D.A."/>
            <person name="Denef V.J."/>
            <person name="McMahon K.D."/>
            <person name="Konstantinidis K.T."/>
            <person name="Eloe-Fadrosh E.A."/>
            <person name="Kyrpides N.C."/>
            <person name="Woyke T."/>
        </authorList>
    </citation>
    <scope>NUCLEOTIDE SEQUENCE</scope>
    <source>
        <strain evidence="3">GVMAG-M-3300023174-176</strain>
    </source>
</reference>
<protein>
    <recommendedName>
        <fullName evidence="2">Major tropism determinant N-terminal domain-containing protein</fullName>
    </recommendedName>
</protein>